<keyword evidence="1" id="KW-0812">Transmembrane</keyword>
<reference evidence="2 3" key="1">
    <citation type="submission" date="2017-10" db="EMBL/GenBank/DDBJ databases">
        <title>Sequencing the genomes of 1000 actinobacteria strains.</title>
        <authorList>
            <person name="Klenk H.-P."/>
        </authorList>
    </citation>
    <scope>NUCLEOTIDE SEQUENCE [LARGE SCALE GENOMIC DNA]</scope>
    <source>
        <strain evidence="2 3">DSM 21863</strain>
    </source>
</reference>
<feature type="transmembrane region" description="Helical" evidence="1">
    <location>
        <begin position="58"/>
        <end position="80"/>
    </location>
</feature>
<dbReference type="Pfam" id="PF14017">
    <property type="entry name" value="DUF4233"/>
    <property type="match status" value="1"/>
</dbReference>
<keyword evidence="1" id="KW-1133">Transmembrane helix</keyword>
<evidence type="ECO:0000313" key="3">
    <source>
        <dbReference type="Proteomes" id="UP000224130"/>
    </source>
</evidence>
<accession>A0A2A9EV27</accession>
<comment type="caution">
    <text evidence="2">The sequence shown here is derived from an EMBL/GenBank/DDBJ whole genome shotgun (WGS) entry which is preliminary data.</text>
</comment>
<dbReference type="InterPro" id="IPR025327">
    <property type="entry name" value="DUF4233"/>
</dbReference>
<organism evidence="2 3">
    <name type="scientific">Isoptericola jiangsuensis</name>
    <dbReference type="NCBI Taxonomy" id="548579"/>
    <lineage>
        <taxon>Bacteria</taxon>
        <taxon>Bacillati</taxon>
        <taxon>Actinomycetota</taxon>
        <taxon>Actinomycetes</taxon>
        <taxon>Micrococcales</taxon>
        <taxon>Promicromonosporaceae</taxon>
        <taxon>Isoptericola</taxon>
    </lineage>
</organism>
<sequence>MSSRKKDDRPVPGDRITPRKAAKPQFASTVLQLEAFVVAFAALAMFGLRDSVFEKGLLVLDSTAAMWTLTGVLFVVLMVLSRMVTRPGGYVAGTVVQVPVLALGLLLPMMYLVGGIFVVMWFVALRLGERVDTERAAYDAEHPETAPNT</sequence>
<protein>
    <submittedName>
        <fullName evidence="2">Uncharacterized protein DUF4233</fullName>
    </submittedName>
</protein>
<feature type="transmembrane region" description="Helical" evidence="1">
    <location>
        <begin position="100"/>
        <end position="125"/>
    </location>
</feature>
<evidence type="ECO:0000256" key="1">
    <source>
        <dbReference type="SAM" id="Phobius"/>
    </source>
</evidence>
<evidence type="ECO:0000313" key="2">
    <source>
        <dbReference type="EMBL" id="PFG42738.1"/>
    </source>
</evidence>
<proteinExistence type="predicted"/>
<dbReference type="RefSeq" id="WP_245852200.1">
    <property type="nucleotide sequence ID" value="NZ_PDJJ01000001.1"/>
</dbReference>
<keyword evidence="1" id="KW-0472">Membrane</keyword>
<dbReference type="EMBL" id="PDJJ01000001">
    <property type="protein sequence ID" value="PFG42738.1"/>
    <property type="molecule type" value="Genomic_DNA"/>
</dbReference>
<feature type="transmembrane region" description="Helical" evidence="1">
    <location>
        <begin position="26"/>
        <end position="46"/>
    </location>
</feature>
<dbReference type="Proteomes" id="UP000224130">
    <property type="component" value="Unassembled WGS sequence"/>
</dbReference>
<dbReference type="AlphaFoldDB" id="A0A2A9EV27"/>
<name>A0A2A9EV27_9MICO</name>
<gene>
    <name evidence="2" type="ORF">ATJ88_1409</name>
</gene>
<keyword evidence="3" id="KW-1185">Reference proteome</keyword>